<evidence type="ECO:0000256" key="1">
    <source>
        <dbReference type="SAM" id="MobiDB-lite"/>
    </source>
</evidence>
<proteinExistence type="predicted"/>
<dbReference type="PANTHER" id="PTHR34415:SF1">
    <property type="entry name" value="INTEGRASE CATALYTIC DOMAIN-CONTAINING PROTEIN"/>
    <property type="match status" value="1"/>
</dbReference>
<reference evidence="2" key="1">
    <citation type="submission" date="2021-01" db="EMBL/GenBank/DDBJ databases">
        <title>Phytophthora aleatoria, a newly-described species from Pinus radiata is distinct from Phytophthora cactorum isolates based on comparative genomics.</title>
        <authorList>
            <person name="Mcdougal R."/>
            <person name="Panda P."/>
            <person name="Williams N."/>
            <person name="Studholme D.J."/>
        </authorList>
    </citation>
    <scope>NUCLEOTIDE SEQUENCE</scope>
    <source>
        <strain evidence="2">NZFS 4037</strain>
    </source>
</reference>
<dbReference type="EMBL" id="JAENGY010003054">
    <property type="protein sequence ID" value="KAG6942558.1"/>
    <property type="molecule type" value="Genomic_DNA"/>
</dbReference>
<feature type="compositionally biased region" description="Acidic residues" evidence="1">
    <location>
        <begin position="14"/>
        <end position="23"/>
    </location>
</feature>
<dbReference type="AlphaFoldDB" id="A0A8J5I463"/>
<name>A0A8J5I463_9STRA</name>
<keyword evidence="3" id="KW-1185">Reference proteome</keyword>
<dbReference type="Proteomes" id="UP000709295">
    <property type="component" value="Unassembled WGS sequence"/>
</dbReference>
<comment type="caution">
    <text evidence="2">The sequence shown here is derived from an EMBL/GenBank/DDBJ whole genome shotgun (WGS) entry which is preliminary data.</text>
</comment>
<feature type="region of interest" description="Disordered" evidence="1">
    <location>
        <begin position="1"/>
        <end position="28"/>
    </location>
</feature>
<evidence type="ECO:0000313" key="3">
    <source>
        <dbReference type="Proteomes" id="UP000709295"/>
    </source>
</evidence>
<protein>
    <submittedName>
        <fullName evidence="2">Uncharacterized protein</fullName>
    </submittedName>
</protein>
<dbReference type="PANTHER" id="PTHR34415">
    <property type="entry name" value="INTEGRASE CATALYTIC DOMAIN-CONTAINING PROTEIN"/>
    <property type="match status" value="1"/>
</dbReference>
<evidence type="ECO:0000313" key="2">
    <source>
        <dbReference type="EMBL" id="KAG6942558.1"/>
    </source>
</evidence>
<sequence>MKYSPESDVSIAGDDGEECDEESCQSADQVVDGVKAASSSSETVHISRGRDTFRDYKTVLNELYKKLEGIQQFQVFTMDHLTPGVVHCRKGPHDEPLAKDLRRNSMA</sequence>
<gene>
    <name evidence="2" type="ORF">JG688_00018049</name>
</gene>
<accession>A0A8J5I463</accession>
<organism evidence="2 3">
    <name type="scientific">Phytophthora aleatoria</name>
    <dbReference type="NCBI Taxonomy" id="2496075"/>
    <lineage>
        <taxon>Eukaryota</taxon>
        <taxon>Sar</taxon>
        <taxon>Stramenopiles</taxon>
        <taxon>Oomycota</taxon>
        <taxon>Peronosporomycetes</taxon>
        <taxon>Peronosporales</taxon>
        <taxon>Peronosporaceae</taxon>
        <taxon>Phytophthora</taxon>
    </lineage>
</organism>